<protein>
    <submittedName>
        <fullName evidence="1">Antitoxin StbD</fullName>
    </submittedName>
</protein>
<gene>
    <name evidence="1" type="ORF">SAMN04488483_3885</name>
</gene>
<dbReference type="EMBL" id="FXUY01000001">
    <property type="protein sequence ID" value="SMQ27765.1"/>
    <property type="molecule type" value="Genomic_DNA"/>
</dbReference>
<dbReference type="Proteomes" id="UP001158048">
    <property type="component" value="Unassembled WGS sequence"/>
</dbReference>
<proteinExistence type="predicted"/>
<reference evidence="1" key="1">
    <citation type="submission" date="2017-05" db="EMBL/GenBank/DDBJ databases">
        <authorList>
            <person name="Varghese N."/>
            <person name="Submissions S."/>
        </authorList>
    </citation>
    <scope>NUCLEOTIDE SEQUENCE</scope>
    <source>
        <strain evidence="1">LMG 28168</strain>
    </source>
</reference>
<evidence type="ECO:0000313" key="1">
    <source>
        <dbReference type="EMBL" id="SMQ27765.1"/>
    </source>
</evidence>
<accession>A0ACD2U979</accession>
<name>A0ACD2U979_9PSED</name>
<organism evidence="1 2">
    <name type="scientific">Pseudomonas helmanticensis</name>
    <dbReference type="NCBI Taxonomy" id="1471381"/>
    <lineage>
        <taxon>Bacteria</taxon>
        <taxon>Pseudomonadati</taxon>
        <taxon>Pseudomonadota</taxon>
        <taxon>Gammaproteobacteria</taxon>
        <taxon>Pseudomonadales</taxon>
        <taxon>Pseudomonadaceae</taxon>
        <taxon>Pseudomonas</taxon>
    </lineage>
</organism>
<comment type="caution">
    <text evidence="1">The sequence shown here is derived from an EMBL/GenBank/DDBJ whole genome shotgun (WGS) entry which is preliminary data.</text>
</comment>
<evidence type="ECO:0000313" key="2">
    <source>
        <dbReference type="Proteomes" id="UP001158048"/>
    </source>
</evidence>
<sequence length="81" mass="8987">MPPLLPVETIDIAQLADKLEAIIQSSRFGPIAVQNHDQTVAYLISAPLYEDLLNTLDDLELASVVHSRREEVGLPHEIDDL</sequence>
<keyword evidence="2" id="KW-1185">Reference proteome</keyword>